<evidence type="ECO:0000256" key="2">
    <source>
        <dbReference type="ARBA" id="ARBA00022448"/>
    </source>
</evidence>
<dbReference type="Pfam" id="PF07885">
    <property type="entry name" value="Ion_trans_2"/>
    <property type="match status" value="1"/>
</dbReference>
<sequence>MFLSFKRSQHALLALAFFVVMVLVVFSTLLYFAERGTWDETLGIFINSEGDPSQFASIPAAAWFVLVTITTVGYGEITPRSFLGRVVTLPLLVFGLLLIALPTFVLGREFSMVWDMMKENQNLEEDGFISTPLASPHLRRIRHPSVVSLETFAESSRITGGPIRRNTLQRDQAEMAGQIADLKATIETQGEMIRRIMNVLEGKGKQRAQSPLPLSPE</sequence>
<dbReference type="PRINTS" id="PR00169">
    <property type="entry name" value="KCHANNEL"/>
</dbReference>
<dbReference type="SUPFAM" id="SSF81324">
    <property type="entry name" value="Voltage-gated potassium channels"/>
    <property type="match status" value="1"/>
</dbReference>
<feature type="transmembrane region" description="Helical" evidence="8">
    <location>
        <begin position="53"/>
        <end position="74"/>
    </location>
</feature>
<dbReference type="InterPro" id="IPR028325">
    <property type="entry name" value="VG_K_chnl"/>
</dbReference>
<comment type="caution">
    <text evidence="10">The sequence shown here is derived from an EMBL/GenBank/DDBJ whole genome shotgun (WGS) entry which is preliminary data.</text>
</comment>
<dbReference type="Gene3D" id="1.10.287.70">
    <property type="match status" value="1"/>
</dbReference>
<evidence type="ECO:0000256" key="3">
    <source>
        <dbReference type="ARBA" id="ARBA00022692"/>
    </source>
</evidence>
<keyword evidence="3 8" id="KW-0812">Transmembrane</keyword>
<evidence type="ECO:0000259" key="9">
    <source>
        <dbReference type="Pfam" id="PF07885"/>
    </source>
</evidence>
<feature type="domain" description="Potassium channel" evidence="9">
    <location>
        <begin position="20"/>
        <end position="109"/>
    </location>
</feature>
<dbReference type="GO" id="GO:0001508">
    <property type="term" value="P:action potential"/>
    <property type="evidence" value="ECO:0007669"/>
    <property type="project" value="TreeGrafter"/>
</dbReference>
<evidence type="ECO:0000256" key="8">
    <source>
        <dbReference type="SAM" id="Phobius"/>
    </source>
</evidence>
<feature type="transmembrane region" description="Helical" evidence="8">
    <location>
        <begin position="12"/>
        <end position="33"/>
    </location>
</feature>
<keyword evidence="7" id="KW-0407">Ion channel</keyword>
<name>A0A4S4MQ58_9APHY</name>
<reference evidence="10 11" key="1">
    <citation type="submission" date="2019-02" db="EMBL/GenBank/DDBJ databases">
        <title>Genome sequencing of the rare red list fungi Antrodiella citrinella (Flaviporus citrinellus).</title>
        <authorList>
            <person name="Buettner E."/>
            <person name="Kellner H."/>
        </authorList>
    </citation>
    <scope>NUCLEOTIDE SEQUENCE [LARGE SCALE GENOMIC DNA]</scope>
    <source>
        <strain evidence="10 11">DSM 108506</strain>
    </source>
</reference>
<evidence type="ECO:0000313" key="10">
    <source>
        <dbReference type="EMBL" id="THH28226.1"/>
    </source>
</evidence>
<accession>A0A4S4MQ58</accession>
<dbReference type="PANTHER" id="PTHR11537">
    <property type="entry name" value="VOLTAGE-GATED POTASSIUM CHANNEL"/>
    <property type="match status" value="1"/>
</dbReference>
<dbReference type="FunFam" id="1.10.287.70:FF:000097">
    <property type="entry name" value="Potassium voltage-gated channel subfamily G member 3"/>
    <property type="match status" value="1"/>
</dbReference>
<dbReference type="OrthoDB" id="415460at2759"/>
<evidence type="ECO:0000256" key="5">
    <source>
        <dbReference type="ARBA" id="ARBA00023065"/>
    </source>
</evidence>
<gene>
    <name evidence="10" type="ORF">EUX98_g5975</name>
</gene>
<dbReference type="EMBL" id="SGPM01000193">
    <property type="protein sequence ID" value="THH28226.1"/>
    <property type="molecule type" value="Genomic_DNA"/>
</dbReference>
<keyword evidence="2" id="KW-0813">Transport</keyword>
<evidence type="ECO:0000256" key="4">
    <source>
        <dbReference type="ARBA" id="ARBA00022989"/>
    </source>
</evidence>
<feature type="transmembrane region" description="Helical" evidence="8">
    <location>
        <begin position="86"/>
        <end position="107"/>
    </location>
</feature>
<dbReference type="AlphaFoldDB" id="A0A4S4MQ58"/>
<evidence type="ECO:0000256" key="7">
    <source>
        <dbReference type="ARBA" id="ARBA00023303"/>
    </source>
</evidence>
<dbReference type="PANTHER" id="PTHR11537:SF254">
    <property type="entry name" value="POTASSIUM VOLTAGE-GATED CHANNEL PROTEIN SHAB"/>
    <property type="match status" value="1"/>
</dbReference>
<keyword evidence="5" id="KW-0406">Ion transport</keyword>
<keyword evidence="6 8" id="KW-0472">Membrane</keyword>
<evidence type="ECO:0000256" key="1">
    <source>
        <dbReference type="ARBA" id="ARBA00004141"/>
    </source>
</evidence>
<proteinExistence type="predicted"/>
<dbReference type="GO" id="GO:0005249">
    <property type="term" value="F:voltage-gated potassium channel activity"/>
    <property type="evidence" value="ECO:0007669"/>
    <property type="project" value="InterPro"/>
</dbReference>
<evidence type="ECO:0000256" key="6">
    <source>
        <dbReference type="ARBA" id="ARBA00023136"/>
    </source>
</evidence>
<organism evidence="10 11">
    <name type="scientific">Antrodiella citrinella</name>
    <dbReference type="NCBI Taxonomy" id="2447956"/>
    <lineage>
        <taxon>Eukaryota</taxon>
        <taxon>Fungi</taxon>
        <taxon>Dikarya</taxon>
        <taxon>Basidiomycota</taxon>
        <taxon>Agaricomycotina</taxon>
        <taxon>Agaricomycetes</taxon>
        <taxon>Polyporales</taxon>
        <taxon>Steccherinaceae</taxon>
        <taxon>Antrodiella</taxon>
    </lineage>
</organism>
<dbReference type="GO" id="GO:0008076">
    <property type="term" value="C:voltage-gated potassium channel complex"/>
    <property type="evidence" value="ECO:0007669"/>
    <property type="project" value="InterPro"/>
</dbReference>
<protein>
    <recommendedName>
        <fullName evidence="9">Potassium channel domain-containing protein</fullName>
    </recommendedName>
</protein>
<dbReference type="Proteomes" id="UP000308730">
    <property type="component" value="Unassembled WGS sequence"/>
</dbReference>
<evidence type="ECO:0000313" key="11">
    <source>
        <dbReference type="Proteomes" id="UP000308730"/>
    </source>
</evidence>
<comment type="subcellular location">
    <subcellularLocation>
        <location evidence="1">Membrane</location>
        <topology evidence="1">Multi-pass membrane protein</topology>
    </subcellularLocation>
</comment>
<keyword evidence="11" id="KW-1185">Reference proteome</keyword>
<dbReference type="InterPro" id="IPR013099">
    <property type="entry name" value="K_chnl_dom"/>
</dbReference>
<keyword evidence="4 8" id="KW-1133">Transmembrane helix</keyword>